<accession>A0A3G6NH34</accession>
<accession>A0A376DYM6</accession>
<dbReference type="EMBL" id="CP033920">
    <property type="protein sequence ID" value="AZA50282.1"/>
    <property type="molecule type" value="Genomic_DNA"/>
</dbReference>
<proteinExistence type="predicted"/>
<evidence type="ECO:0000313" key="2">
    <source>
        <dbReference type="EMBL" id="STC98249.1"/>
    </source>
</evidence>
<evidence type="ECO:0000313" key="1">
    <source>
        <dbReference type="EMBL" id="AZA50282.1"/>
    </source>
</evidence>
<reference evidence="4" key="2">
    <citation type="submission" date="2018-11" db="EMBL/GenBank/DDBJ databases">
        <title>Proposal to divide the Flavobacteriaceae and reorganize its genera based on Amino Acid Identity values calculated from whole genome sequences.</title>
        <authorList>
            <person name="Nicholson A.C."/>
            <person name="Gulvik C.A."/>
            <person name="Whitney A.M."/>
            <person name="Humrighouse B.W."/>
            <person name="Bell M."/>
            <person name="Holmes B."/>
            <person name="Steigerwalt A.G."/>
            <person name="Villarma A."/>
            <person name="Sheth M."/>
            <person name="Batra D."/>
            <person name="Pryor J."/>
            <person name="Bernardet J.-F."/>
            <person name="Hugo C."/>
            <person name="Kampfer P."/>
            <person name="Newman J."/>
            <person name="McQuiston J.R."/>
        </authorList>
    </citation>
    <scope>NUCLEOTIDE SEQUENCE [LARGE SCALE GENOMIC DNA]</scope>
    <source>
        <strain evidence="4">G0188</strain>
    </source>
</reference>
<organism evidence="2 3">
    <name type="scientific">Chryseobacterium carnipullorum</name>
    <dbReference type="NCBI Taxonomy" id="1124835"/>
    <lineage>
        <taxon>Bacteria</taxon>
        <taxon>Pseudomonadati</taxon>
        <taxon>Bacteroidota</taxon>
        <taxon>Flavobacteriia</taxon>
        <taxon>Flavobacteriales</taxon>
        <taxon>Weeksellaceae</taxon>
        <taxon>Chryseobacterium group</taxon>
        <taxon>Chryseobacterium</taxon>
    </lineage>
</organism>
<dbReference type="AlphaFoldDB" id="A0A376DYM6"/>
<name>A0A376DYM6_CHRCU</name>
<protein>
    <submittedName>
        <fullName evidence="2">Uncharacterized protein</fullName>
    </submittedName>
</protein>
<evidence type="ECO:0000313" key="4">
    <source>
        <dbReference type="Proteomes" id="UP000273270"/>
    </source>
</evidence>
<reference evidence="2 3" key="1">
    <citation type="submission" date="2018-06" db="EMBL/GenBank/DDBJ databases">
        <authorList>
            <consortium name="Pathogen Informatics"/>
            <person name="Doyle S."/>
        </authorList>
    </citation>
    <scope>NUCLEOTIDE SEQUENCE [LARGE SCALE GENOMIC DNA]</scope>
    <source>
        <strain evidence="2 3">NCTC13533</strain>
    </source>
</reference>
<keyword evidence="4" id="KW-1185">Reference proteome</keyword>
<gene>
    <name evidence="1" type="ORF">EG346_19810</name>
    <name evidence="2" type="ORF">NCTC13533_02589</name>
</gene>
<dbReference type="KEGG" id="ccau:EG346_19810"/>
<reference evidence="1" key="3">
    <citation type="submission" date="2018-11" db="EMBL/GenBank/DDBJ databases">
        <title>Proposal to divide the Flavobacteriaceae and reorganize its genera based on Amino Acid Identity values calculated from whole genome sequences.</title>
        <authorList>
            <person name="Nicholson A.C."/>
            <person name="Gulvik C.A."/>
            <person name="Whitney A.M."/>
            <person name="Humrighouse B.W."/>
            <person name="Bell M."/>
            <person name="Holmes B."/>
            <person name="Steigerwalt A."/>
            <person name="Villarma A."/>
            <person name="Sheth M."/>
            <person name="Batra D."/>
            <person name="Pryor J."/>
            <person name="Bernardet J.-F."/>
            <person name="Hugo C."/>
            <person name="Kampfer P."/>
            <person name="Newman J."/>
            <person name="Mcquiston J.R."/>
        </authorList>
    </citation>
    <scope>NUCLEOTIDE SEQUENCE [LARGE SCALE GENOMIC DNA]</scope>
    <source>
        <strain evidence="1">G0188</strain>
    </source>
</reference>
<sequence>MKKIFLMVLHFSRQIHFTYEYQYENRSKNIQPVAPRCAEQDIPFYSCKKLISHYFNTTLNDTKSKTLFRNLMSENCFNIKIHSLLHSFWLSAIRAPPLLFR</sequence>
<dbReference type="EMBL" id="UFVQ01000003">
    <property type="protein sequence ID" value="STC98249.1"/>
    <property type="molecule type" value="Genomic_DNA"/>
</dbReference>
<dbReference type="Proteomes" id="UP000255224">
    <property type="component" value="Unassembled WGS sequence"/>
</dbReference>
<dbReference type="Proteomes" id="UP000273270">
    <property type="component" value="Chromosome"/>
</dbReference>
<evidence type="ECO:0000313" key="3">
    <source>
        <dbReference type="Proteomes" id="UP000255224"/>
    </source>
</evidence>